<evidence type="ECO:0000256" key="6">
    <source>
        <dbReference type="ARBA" id="ARBA00033409"/>
    </source>
</evidence>
<dbReference type="PANTHER" id="PTHR33991">
    <property type="entry name" value="DNA REPAIR PROTEIN RECO"/>
    <property type="match status" value="1"/>
</dbReference>
<dbReference type="NCBIfam" id="TIGR00613">
    <property type="entry name" value="reco"/>
    <property type="match status" value="1"/>
</dbReference>
<sequence length="272" mass="31300">MIRGVDKVATSQEFNGIIMYRRDYKERDLLVKILTDQIGKTMFMVKDAKKRGSRIGPGVLPNTHGRYAGSLNQTGMSFINAVLDAEQYFTISQDIFKNAYATYILALLDSAYQDNQPLGHWFEIISNALTLIDEGADEQIIANIIEIQLLSAFGVQPEWRQCVVCGRNDLPFDYSMKYNGLICQQHFSMDLHRLHLDQKTIFFLRQFSVIKMDQINNINVSDVTKKNLRIVIDQIYDESVGLKLKSKKFIDEMDSWSDKLTLKPRTNIDKPE</sequence>
<dbReference type="PATRIC" id="fig|1423778.4.peg.1638"/>
<accession>A0A0R1REF2</accession>
<evidence type="ECO:0000256" key="2">
    <source>
        <dbReference type="ARBA" id="ARBA00021310"/>
    </source>
</evidence>
<dbReference type="HAMAP" id="MF_00201">
    <property type="entry name" value="RecO"/>
    <property type="match status" value="1"/>
</dbReference>
<gene>
    <name evidence="7" type="primary">recO</name>
    <name evidence="9" type="ORF">FC70_GL001600</name>
</gene>
<comment type="similarity">
    <text evidence="1 7">Belongs to the RecO family.</text>
</comment>
<dbReference type="GO" id="GO:0006310">
    <property type="term" value="P:DNA recombination"/>
    <property type="evidence" value="ECO:0007669"/>
    <property type="project" value="UniProtKB-UniRule"/>
</dbReference>
<evidence type="ECO:0000313" key="9">
    <source>
        <dbReference type="EMBL" id="KRL54798.1"/>
    </source>
</evidence>
<dbReference type="InterPro" id="IPR012340">
    <property type="entry name" value="NA-bd_OB-fold"/>
</dbReference>
<dbReference type="Pfam" id="PF02565">
    <property type="entry name" value="RecO_C"/>
    <property type="match status" value="1"/>
</dbReference>
<dbReference type="OrthoDB" id="9797083at2"/>
<dbReference type="Gene3D" id="2.40.50.140">
    <property type="entry name" value="Nucleic acid-binding proteins"/>
    <property type="match status" value="1"/>
</dbReference>
<dbReference type="GO" id="GO:0043590">
    <property type="term" value="C:bacterial nucleoid"/>
    <property type="evidence" value="ECO:0007669"/>
    <property type="project" value="TreeGrafter"/>
</dbReference>
<dbReference type="Proteomes" id="UP000051697">
    <property type="component" value="Unassembled WGS sequence"/>
</dbReference>
<dbReference type="EMBL" id="AZFE01000032">
    <property type="protein sequence ID" value="KRL54798.1"/>
    <property type="molecule type" value="Genomic_DNA"/>
</dbReference>
<dbReference type="AlphaFoldDB" id="A0A0R1REF2"/>
<comment type="function">
    <text evidence="7">Involved in DNA repair and RecF pathway recombination.</text>
</comment>
<dbReference type="SUPFAM" id="SSF50249">
    <property type="entry name" value="Nucleic acid-binding proteins"/>
    <property type="match status" value="1"/>
</dbReference>
<evidence type="ECO:0000256" key="5">
    <source>
        <dbReference type="ARBA" id="ARBA00023204"/>
    </source>
</evidence>
<protein>
    <recommendedName>
        <fullName evidence="2 7">DNA repair protein RecO</fullName>
    </recommendedName>
    <alternativeName>
        <fullName evidence="6 7">Recombination protein O</fullName>
    </alternativeName>
</protein>
<keyword evidence="4 7" id="KW-0233">DNA recombination</keyword>
<dbReference type="InterPro" id="IPR022572">
    <property type="entry name" value="DNA_rep/recomb_RecO_N"/>
</dbReference>
<comment type="caution">
    <text evidence="9">The sequence shown here is derived from an EMBL/GenBank/DDBJ whole genome shotgun (WGS) entry which is preliminary data.</text>
</comment>
<feature type="domain" description="DNA replication/recombination mediator RecO N-terminal" evidence="8">
    <location>
        <begin position="13"/>
        <end position="82"/>
    </location>
</feature>
<dbReference type="Pfam" id="PF11967">
    <property type="entry name" value="RecO_N"/>
    <property type="match status" value="1"/>
</dbReference>
<dbReference type="InterPro" id="IPR042242">
    <property type="entry name" value="RecO_C"/>
</dbReference>
<organism evidence="9 10">
    <name type="scientific">Paucilactobacillus oligofermentans DSM 15707 = LMG 22743</name>
    <dbReference type="NCBI Taxonomy" id="1423778"/>
    <lineage>
        <taxon>Bacteria</taxon>
        <taxon>Bacillati</taxon>
        <taxon>Bacillota</taxon>
        <taxon>Bacilli</taxon>
        <taxon>Lactobacillales</taxon>
        <taxon>Lactobacillaceae</taxon>
        <taxon>Paucilactobacillus</taxon>
    </lineage>
</organism>
<dbReference type="GO" id="GO:0006302">
    <property type="term" value="P:double-strand break repair"/>
    <property type="evidence" value="ECO:0007669"/>
    <property type="project" value="TreeGrafter"/>
</dbReference>
<evidence type="ECO:0000259" key="8">
    <source>
        <dbReference type="Pfam" id="PF11967"/>
    </source>
</evidence>
<evidence type="ECO:0000256" key="4">
    <source>
        <dbReference type="ARBA" id="ARBA00023172"/>
    </source>
</evidence>
<reference evidence="9 10" key="1">
    <citation type="journal article" date="2015" name="Genome Announc.">
        <title>Expanding the biotechnology potential of lactobacilli through comparative genomics of 213 strains and associated genera.</title>
        <authorList>
            <person name="Sun Z."/>
            <person name="Harris H.M."/>
            <person name="McCann A."/>
            <person name="Guo C."/>
            <person name="Argimon S."/>
            <person name="Zhang W."/>
            <person name="Yang X."/>
            <person name="Jeffery I.B."/>
            <person name="Cooney J.C."/>
            <person name="Kagawa T.F."/>
            <person name="Liu W."/>
            <person name="Song Y."/>
            <person name="Salvetti E."/>
            <person name="Wrobel A."/>
            <person name="Rasinkangas P."/>
            <person name="Parkhill J."/>
            <person name="Rea M.C."/>
            <person name="O'Sullivan O."/>
            <person name="Ritari J."/>
            <person name="Douillard F.P."/>
            <person name="Paul Ross R."/>
            <person name="Yang R."/>
            <person name="Briner A.E."/>
            <person name="Felis G.E."/>
            <person name="de Vos W.M."/>
            <person name="Barrangou R."/>
            <person name="Klaenhammer T.R."/>
            <person name="Caufield P.W."/>
            <person name="Cui Y."/>
            <person name="Zhang H."/>
            <person name="O'Toole P.W."/>
        </authorList>
    </citation>
    <scope>NUCLEOTIDE SEQUENCE [LARGE SCALE GENOMIC DNA]</scope>
    <source>
        <strain evidence="9 10">DSM 15707</strain>
    </source>
</reference>
<dbReference type="InterPro" id="IPR037278">
    <property type="entry name" value="ARFGAP/RecO"/>
</dbReference>
<evidence type="ECO:0000256" key="1">
    <source>
        <dbReference type="ARBA" id="ARBA00007452"/>
    </source>
</evidence>
<name>A0A0R1REF2_9LACO</name>
<keyword evidence="5 7" id="KW-0234">DNA repair</keyword>
<dbReference type="SUPFAM" id="SSF57863">
    <property type="entry name" value="ArfGap/RecO-like zinc finger"/>
    <property type="match status" value="1"/>
</dbReference>
<dbReference type="InterPro" id="IPR003717">
    <property type="entry name" value="RecO"/>
</dbReference>
<evidence type="ECO:0000256" key="7">
    <source>
        <dbReference type="HAMAP-Rule" id="MF_00201"/>
    </source>
</evidence>
<keyword evidence="3 7" id="KW-0227">DNA damage</keyword>
<evidence type="ECO:0000256" key="3">
    <source>
        <dbReference type="ARBA" id="ARBA00022763"/>
    </source>
</evidence>
<dbReference type="STRING" id="1423778.FC70_GL001600"/>
<keyword evidence="10" id="KW-1185">Reference proteome</keyword>
<proteinExistence type="inferred from homology"/>
<evidence type="ECO:0000313" key="10">
    <source>
        <dbReference type="Proteomes" id="UP000051697"/>
    </source>
</evidence>
<dbReference type="PANTHER" id="PTHR33991:SF1">
    <property type="entry name" value="DNA REPAIR PROTEIN RECO"/>
    <property type="match status" value="1"/>
</dbReference>
<dbReference type="Gene3D" id="1.20.1440.120">
    <property type="entry name" value="Recombination protein O, C-terminal domain"/>
    <property type="match status" value="1"/>
</dbReference>